<organism evidence="1 2">
    <name type="scientific">Levilactobacillus brevis</name>
    <name type="common">Lactobacillus brevis</name>
    <dbReference type="NCBI Taxonomy" id="1580"/>
    <lineage>
        <taxon>Bacteria</taxon>
        <taxon>Bacillati</taxon>
        <taxon>Bacillota</taxon>
        <taxon>Bacilli</taxon>
        <taxon>Lactobacillales</taxon>
        <taxon>Lactobacillaceae</taxon>
        <taxon>Levilactobacillus</taxon>
    </lineage>
</organism>
<dbReference type="Proteomes" id="UP001164768">
    <property type="component" value="Chromosome"/>
</dbReference>
<gene>
    <name evidence="1" type="ORF">ORR04_05385</name>
</gene>
<protein>
    <submittedName>
        <fullName evidence="1">Uncharacterized protein</fullName>
    </submittedName>
</protein>
<evidence type="ECO:0000313" key="1">
    <source>
        <dbReference type="EMBL" id="WAD02610.1"/>
    </source>
</evidence>
<name>A0AB38X7M8_LEVBR</name>
<dbReference type="RefSeq" id="WP_267668631.1">
    <property type="nucleotide sequence ID" value="NZ_CP113117.1"/>
</dbReference>
<sequence>MAKNRWKYNFPATDSETLMDCFVSFYNAHPDARNIELTQFGDKVIELSWEE</sequence>
<dbReference type="EMBL" id="CP113117">
    <property type="protein sequence ID" value="WAD02610.1"/>
    <property type="molecule type" value="Genomic_DNA"/>
</dbReference>
<evidence type="ECO:0000313" key="2">
    <source>
        <dbReference type="Proteomes" id="UP001164768"/>
    </source>
</evidence>
<dbReference type="AlphaFoldDB" id="A0AB38X7M8"/>
<accession>A0AB38X7M8</accession>
<proteinExistence type="predicted"/>
<reference evidence="1" key="1">
    <citation type="submission" date="2022-11" db="EMBL/GenBank/DDBJ databases">
        <title>Whole genome sequence of Levilactobacillus brevis SMB091.</title>
        <authorList>
            <person name="Kim J.-M."/>
            <person name="Kim O.-C."/>
            <person name="Choi Y.H."/>
            <person name="Han N.S."/>
            <person name="Hurh B."/>
        </authorList>
    </citation>
    <scope>NUCLEOTIDE SEQUENCE</scope>
    <source>
        <strain evidence="1">SMB091</strain>
    </source>
</reference>